<evidence type="ECO:0000313" key="1">
    <source>
        <dbReference type="EMBL" id="KAF7025063.1"/>
    </source>
</evidence>
<reference evidence="1" key="2">
    <citation type="submission" date="2020-03" db="EMBL/GenBank/DDBJ databases">
        <title>The second near-complete assembly of the hexaploid bread wheat (Triticum aestivum) genome.</title>
        <authorList>
            <person name="Zimin A.V."/>
            <person name="Puiu D."/>
            <person name="Shumante A."/>
            <person name="Alonge M."/>
            <person name="Salzberg S.L."/>
        </authorList>
    </citation>
    <scope>NUCLEOTIDE SEQUENCE</scope>
    <source>
        <tissue evidence="1">Leaf</tissue>
    </source>
</reference>
<dbReference type="EMBL" id="CM022217">
    <property type="protein sequence ID" value="KAF7025063.1"/>
    <property type="molecule type" value="Genomic_DNA"/>
</dbReference>
<dbReference type="AlphaFoldDB" id="A0A9R1FAJ1"/>
<dbReference type="Proteomes" id="UP000815260">
    <property type="component" value="Chromosome 3A"/>
</dbReference>
<organism evidence="1">
    <name type="scientific">Triticum aestivum</name>
    <name type="common">Wheat</name>
    <dbReference type="NCBI Taxonomy" id="4565"/>
    <lineage>
        <taxon>Eukaryota</taxon>
        <taxon>Viridiplantae</taxon>
        <taxon>Streptophyta</taxon>
        <taxon>Embryophyta</taxon>
        <taxon>Tracheophyta</taxon>
        <taxon>Spermatophyta</taxon>
        <taxon>Magnoliopsida</taxon>
        <taxon>Liliopsida</taxon>
        <taxon>Poales</taxon>
        <taxon>Poaceae</taxon>
        <taxon>BOP clade</taxon>
        <taxon>Pooideae</taxon>
        <taxon>Triticodae</taxon>
        <taxon>Triticeae</taxon>
        <taxon>Triticinae</taxon>
        <taxon>Triticum</taxon>
    </lineage>
</organism>
<sequence>IDNWKREHIRQFLTEKVKPAKSET</sequence>
<feature type="non-terminal residue" evidence="1">
    <location>
        <position position="1"/>
    </location>
</feature>
<reference evidence="1" key="1">
    <citation type="journal article" date="2017" name="Gigascience">
        <title>The first near-complete assembly of the hexaploid bread wheat genome, Triticum aestivum.</title>
        <authorList>
            <person name="Zimin A.V."/>
            <person name="Puiu D."/>
            <person name="Hall R."/>
            <person name="Kingan S."/>
            <person name="Clavijo B.J."/>
            <person name="Salzberg S.L."/>
        </authorList>
    </citation>
    <scope>NUCLEOTIDE SEQUENCE</scope>
    <source>
        <tissue evidence="1">Leaf</tissue>
    </source>
</reference>
<gene>
    <name evidence="1" type="ORF">CFC21_037306</name>
</gene>
<proteinExistence type="predicted"/>
<name>A0A9R1FAJ1_WHEAT</name>
<comment type="caution">
    <text evidence="1">The sequence shown here is derived from an EMBL/GenBank/DDBJ whole genome shotgun (WGS) entry which is preliminary data.</text>
</comment>
<protein>
    <submittedName>
        <fullName evidence="1">Uncharacterized protein</fullName>
    </submittedName>
</protein>
<accession>A0A9R1FAJ1</accession>